<dbReference type="Gene3D" id="1.25.40.420">
    <property type="match status" value="1"/>
</dbReference>
<dbReference type="PANTHER" id="PTHR46965:SF1">
    <property type="entry name" value="BTB_POZ DOMAIN-CONTAINING PROTEIN 19"/>
    <property type="match status" value="1"/>
</dbReference>
<dbReference type="PANTHER" id="PTHR46965">
    <property type="entry name" value="BTB/POZ DOMAIN-CONTAINING PROTEIN 19"/>
    <property type="match status" value="1"/>
</dbReference>
<dbReference type="FunCoup" id="E4WZP5">
    <property type="interactions" value="1"/>
</dbReference>
<dbReference type="OrthoDB" id="45365at2759"/>
<feature type="region of interest" description="Disordered" evidence="1">
    <location>
        <begin position="289"/>
        <end position="350"/>
    </location>
</feature>
<protein>
    <recommendedName>
        <fullName evidence="2">BTB domain-containing protein</fullName>
    </recommendedName>
</protein>
<reference evidence="3" key="1">
    <citation type="journal article" date="2010" name="Science">
        <title>Plasticity of animal genome architecture unmasked by rapid evolution of a pelagic tunicate.</title>
        <authorList>
            <person name="Denoeud F."/>
            <person name="Henriet S."/>
            <person name="Mungpakdee S."/>
            <person name="Aury J.M."/>
            <person name="Da Silva C."/>
            <person name="Brinkmann H."/>
            <person name="Mikhaleva J."/>
            <person name="Olsen L.C."/>
            <person name="Jubin C."/>
            <person name="Canestro C."/>
            <person name="Bouquet J.M."/>
            <person name="Danks G."/>
            <person name="Poulain J."/>
            <person name="Campsteijn C."/>
            <person name="Adamski M."/>
            <person name="Cross I."/>
            <person name="Yadetie F."/>
            <person name="Muffato M."/>
            <person name="Louis A."/>
            <person name="Butcher S."/>
            <person name="Tsagkogeorga G."/>
            <person name="Konrad A."/>
            <person name="Singh S."/>
            <person name="Jensen M.F."/>
            <person name="Cong E.H."/>
            <person name="Eikeseth-Otteraa H."/>
            <person name="Noel B."/>
            <person name="Anthouard V."/>
            <person name="Porcel B.M."/>
            <person name="Kachouri-Lafond R."/>
            <person name="Nishino A."/>
            <person name="Ugolini M."/>
            <person name="Chourrout P."/>
            <person name="Nishida H."/>
            <person name="Aasland R."/>
            <person name="Huzurbazar S."/>
            <person name="Westhof E."/>
            <person name="Delsuc F."/>
            <person name="Lehrach H."/>
            <person name="Reinhardt R."/>
            <person name="Weissenbach J."/>
            <person name="Roy S.W."/>
            <person name="Artiguenave F."/>
            <person name="Postlethwait J.H."/>
            <person name="Manak J.R."/>
            <person name="Thompson E.M."/>
            <person name="Jaillon O."/>
            <person name="Du Pasquier L."/>
            <person name="Boudinot P."/>
            <person name="Liberles D.A."/>
            <person name="Volff J.N."/>
            <person name="Philippe H."/>
            <person name="Lenhard B."/>
            <person name="Roest Crollius H."/>
            <person name="Wincker P."/>
            <person name="Chourrout D."/>
        </authorList>
    </citation>
    <scope>NUCLEOTIDE SEQUENCE [LARGE SCALE GENOMIC DNA]</scope>
</reference>
<dbReference type="Pfam" id="PF07707">
    <property type="entry name" value="BACK"/>
    <property type="match status" value="1"/>
</dbReference>
<dbReference type="InterPro" id="IPR000210">
    <property type="entry name" value="BTB/POZ_dom"/>
</dbReference>
<sequence>MEKLMKGDPMPFYSQMRKRCINSKEFSDIQFLIGPRREPVFAHRAVLAARSEVFRTVLRQKGASVDKNQPLILEDEKTEVFLTMLDFMYTNCCTLTYELAPHVLAAANEYGLDGLRRITSKFMADNITTETACAIIDSAVLNQQKELVKRVLTFIEEHTEDCFASQSFLEISDATVSFLLRSDLLRIDELEILNYIKKWTETVSYSENRPMEEVAAPVIGSVRLALIGSDELSQIEGDNDVVPFIPVEMLANSWKLHALKHQKYKENSELRLRRGTIPRDHHQFIAKSANLTGKGADEDHSEESSTENQTLSDEKKVDFVLDHENDEQKEKTKKLKKKKKKSKDYSKDSS</sequence>
<dbReference type="Gene3D" id="3.30.710.10">
    <property type="entry name" value="Potassium Channel Kv1.1, Chain A"/>
    <property type="match status" value="1"/>
</dbReference>
<dbReference type="InterPro" id="IPR042846">
    <property type="entry name" value="BTBD19"/>
</dbReference>
<dbReference type="CDD" id="cd18494">
    <property type="entry name" value="BACK_BTBD19"/>
    <property type="match status" value="1"/>
</dbReference>
<dbReference type="AlphaFoldDB" id="E4WZP5"/>
<evidence type="ECO:0000313" key="3">
    <source>
        <dbReference type="EMBL" id="CBY22641.1"/>
    </source>
</evidence>
<feature type="compositionally biased region" description="Basic residues" evidence="1">
    <location>
        <begin position="331"/>
        <end position="342"/>
    </location>
</feature>
<accession>E4WZP5</accession>
<proteinExistence type="predicted"/>
<dbReference type="InterPro" id="IPR011333">
    <property type="entry name" value="SKP1/BTB/POZ_sf"/>
</dbReference>
<feature type="compositionally biased region" description="Basic and acidic residues" evidence="1">
    <location>
        <begin position="312"/>
        <end position="330"/>
    </location>
</feature>
<dbReference type="Proteomes" id="UP000001307">
    <property type="component" value="Unassembled WGS sequence"/>
</dbReference>
<dbReference type="InParanoid" id="E4WZP5"/>
<dbReference type="SMART" id="SM00225">
    <property type="entry name" value="BTB"/>
    <property type="match status" value="1"/>
</dbReference>
<organism evidence="3">
    <name type="scientific">Oikopleura dioica</name>
    <name type="common">Tunicate</name>
    <dbReference type="NCBI Taxonomy" id="34765"/>
    <lineage>
        <taxon>Eukaryota</taxon>
        <taxon>Metazoa</taxon>
        <taxon>Chordata</taxon>
        <taxon>Tunicata</taxon>
        <taxon>Appendicularia</taxon>
        <taxon>Copelata</taxon>
        <taxon>Oikopleuridae</taxon>
        <taxon>Oikopleura</taxon>
    </lineage>
</organism>
<evidence type="ECO:0000313" key="4">
    <source>
        <dbReference type="Proteomes" id="UP000001307"/>
    </source>
</evidence>
<dbReference type="SMART" id="SM00875">
    <property type="entry name" value="BACK"/>
    <property type="match status" value="1"/>
</dbReference>
<keyword evidence="4" id="KW-1185">Reference proteome</keyword>
<dbReference type="Pfam" id="PF00651">
    <property type="entry name" value="BTB"/>
    <property type="match status" value="1"/>
</dbReference>
<dbReference type="InterPro" id="IPR011705">
    <property type="entry name" value="BACK"/>
</dbReference>
<gene>
    <name evidence="3" type="ORF">GSOID_T00013409001</name>
</gene>
<dbReference type="CDD" id="cd18294">
    <property type="entry name" value="BTB_POZ_BTBD19"/>
    <property type="match status" value="1"/>
</dbReference>
<evidence type="ECO:0000259" key="2">
    <source>
        <dbReference type="PROSITE" id="PS50097"/>
    </source>
</evidence>
<dbReference type="SUPFAM" id="SSF54695">
    <property type="entry name" value="POZ domain"/>
    <property type="match status" value="1"/>
</dbReference>
<feature type="domain" description="BTB" evidence="2">
    <location>
        <begin position="27"/>
        <end position="97"/>
    </location>
</feature>
<evidence type="ECO:0000256" key="1">
    <source>
        <dbReference type="SAM" id="MobiDB-lite"/>
    </source>
</evidence>
<dbReference type="EMBL" id="FN653019">
    <property type="protein sequence ID" value="CBY22641.1"/>
    <property type="molecule type" value="Genomic_DNA"/>
</dbReference>
<dbReference type="PROSITE" id="PS50097">
    <property type="entry name" value="BTB"/>
    <property type="match status" value="1"/>
</dbReference>
<name>E4WZP5_OIKDI</name>